<dbReference type="EC" id="5.2.1.1" evidence="1"/>
<dbReference type="OrthoDB" id="9816064at2"/>
<dbReference type="RefSeq" id="WP_085884333.1">
    <property type="nucleotide sequence ID" value="NZ_FWFR01000002.1"/>
</dbReference>
<dbReference type="Pfam" id="PF17645">
    <property type="entry name" value="Amdase"/>
    <property type="match status" value="1"/>
</dbReference>
<name>A0A1Y5TQG3_9PROT</name>
<dbReference type="InterPro" id="IPR026286">
    <property type="entry name" value="MaiA/AMDase"/>
</dbReference>
<dbReference type="AlphaFoldDB" id="A0A1Y5TQG3"/>
<keyword evidence="1" id="KW-0413">Isomerase</keyword>
<protein>
    <submittedName>
        <fullName evidence="1">Maleate isomerase</fullName>
        <ecNumber evidence="1">5.2.1.1</ecNumber>
    </submittedName>
</protein>
<dbReference type="EMBL" id="FWFR01000002">
    <property type="protein sequence ID" value="SLN65826.1"/>
    <property type="molecule type" value="Genomic_DNA"/>
</dbReference>
<reference evidence="1 2" key="1">
    <citation type="submission" date="2017-03" db="EMBL/GenBank/DDBJ databases">
        <authorList>
            <person name="Afonso C.L."/>
            <person name="Miller P.J."/>
            <person name="Scott M.A."/>
            <person name="Spackman E."/>
            <person name="Goraichik I."/>
            <person name="Dimitrov K.M."/>
            <person name="Suarez D.L."/>
            <person name="Swayne D.E."/>
        </authorList>
    </citation>
    <scope>NUCLEOTIDE SEQUENCE [LARGE SCALE GENOMIC DNA]</scope>
    <source>
        <strain evidence="1 2">CECT 7691</strain>
    </source>
</reference>
<dbReference type="GO" id="GO:0050076">
    <property type="term" value="F:maleate isomerase activity"/>
    <property type="evidence" value="ECO:0007669"/>
    <property type="project" value="UniProtKB-EC"/>
</dbReference>
<dbReference type="Proteomes" id="UP000193200">
    <property type="component" value="Unassembled WGS sequence"/>
</dbReference>
<dbReference type="InterPro" id="IPR053714">
    <property type="entry name" value="Iso_Racemase_Enz_sf"/>
</dbReference>
<proteinExistence type="predicted"/>
<dbReference type="InParanoid" id="A0A1Y5TQG3"/>
<organism evidence="1 2">
    <name type="scientific">Oceanibacterium hippocampi</name>
    <dbReference type="NCBI Taxonomy" id="745714"/>
    <lineage>
        <taxon>Bacteria</taxon>
        <taxon>Pseudomonadati</taxon>
        <taxon>Pseudomonadota</taxon>
        <taxon>Alphaproteobacteria</taxon>
        <taxon>Sneathiellales</taxon>
        <taxon>Sneathiellaceae</taxon>
        <taxon>Oceanibacterium</taxon>
    </lineage>
</organism>
<dbReference type="PIRSF" id="PIRSF015736">
    <property type="entry name" value="MI"/>
    <property type="match status" value="1"/>
</dbReference>
<sequence>MTDALGWRKKFAVLVPSTNTSVQPEFDAMRPDGVTNHISRIRIPNIPLTDDADFEKLIALIETAQMEAVDSVMSCEPDVLVLGISAETFWDGYAASKRLKAELEQHTGLPVAMGSDACQAALALFGVKRIGVITPYQPVGDRNVVRFFEEAGFEVPRIVGLKCPSPVAIAHVSGDQLKRAAHEVGAHDDVDAVVQVGTNLAMAALAPGFEAELGKPVIAINTAIYWNALRHNGISDRMAGFGPLLERH</sequence>
<keyword evidence="2" id="KW-1185">Reference proteome</keyword>
<evidence type="ECO:0000313" key="2">
    <source>
        <dbReference type="Proteomes" id="UP000193200"/>
    </source>
</evidence>
<accession>A0A1Y5TQG3</accession>
<gene>
    <name evidence="1" type="primary">maiA_1</name>
    <name evidence="1" type="ORF">OCH7691_03022</name>
</gene>
<dbReference type="Gene3D" id="3.40.50.12500">
    <property type="match status" value="1"/>
</dbReference>
<dbReference type="PANTHER" id="PTHR40267:SF1">
    <property type="entry name" value="BLR3294 PROTEIN"/>
    <property type="match status" value="1"/>
</dbReference>
<evidence type="ECO:0000313" key="1">
    <source>
        <dbReference type="EMBL" id="SLN65826.1"/>
    </source>
</evidence>
<dbReference type="PANTHER" id="PTHR40267">
    <property type="entry name" value="BLR3294 PROTEIN"/>
    <property type="match status" value="1"/>
</dbReference>